<dbReference type="Proteomes" id="UP000471521">
    <property type="component" value="Unassembled WGS sequence"/>
</dbReference>
<evidence type="ECO:0000313" key="1">
    <source>
        <dbReference type="EMBL" id="MXR21585.1"/>
    </source>
</evidence>
<protein>
    <submittedName>
        <fullName evidence="1">Uncharacterized protein</fullName>
    </submittedName>
</protein>
<keyword evidence="2" id="KW-1185">Reference proteome</keyword>
<evidence type="ECO:0000313" key="2">
    <source>
        <dbReference type="Proteomes" id="UP000471521"/>
    </source>
</evidence>
<accession>A0A6B0SIU1</accession>
<sequence length="101" mass="11685">MVELTDFQRECVELVSEEEQVPTALLRYDPQDGPEMLLQNGWADEDDHAPQFDLLSAYVLHLSQRADVSRDDVYDEVDRRLDSWQSEDQLAVESEQRGGDE</sequence>
<dbReference type="RefSeq" id="WP_159527042.1">
    <property type="nucleotide sequence ID" value="NZ_WUUU01000128.1"/>
</dbReference>
<gene>
    <name evidence="1" type="ORF">GRX66_13575</name>
</gene>
<comment type="caution">
    <text evidence="1">The sequence shown here is derived from an EMBL/GenBank/DDBJ whole genome shotgun (WGS) entry which is preliminary data.</text>
</comment>
<name>A0A6B0SIU1_9EURY</name>
<organism evidence="1 2">
    <name type="scientific">Halobacterium bonnevillei</name>
    <dbReference type="NCBI Taxonomy" id="2692200"/>
    <lineage>
        <taxon>Archaea</taxon>
        <taxon>Methanobacteriati</taxon>
        <taxon>Methanobacteriota</taxon>
        <taxon>Stenosarchaea group</taxon>
        <taxon>Halobacteria</taxon>
        <taxon>Halobacteriales</taxon>
        <taxon>Halobacteriaceae</taxon>
        <taxon>Halobacterium</taxon>
    </lineage>
</organism>
<dbReference type="EMBL" id="WUUU01000128">
    <property type="protein sequence ID" value="MXR21585.1"/>
    <property type="molecule type" value="Genomic_DNA"/>
</dbReference>
<dbReference type="OrthoDB" id="382239at2157"/>
<proteinExistence type="predicted"/>
<reference evidence="1 2" key="1">
    <citation type="submission" date="2019-12" db="EMBL/GenBank/DDBJ databases">
        <title>Isolation and characterization of three novel carbon monoxide-oxidizing members of Halobacteria from salione crusts and soils.</title>
        <authorList>
            <person name="Myers M.R."/>
            <person name="King G.M."/>
        </authorList>
    </citation>
    <scope>NUCLEOTIDE SEQUENCE [LARGE SCALE GENOMIC DNA]</scope>
    <source>
        <strain evidence="1 2">PCN9</strain>
    </source>
</reference>
<dbReference type="AlphaFoldDB" id="A0A6B0SIU1"/>